<organism evidence="9 10">
    <name type="scientific">Lymnaea stagnalis</name>
    <name type="common">Great pond snail</name>
    <name type="synonym">Helix stagnalis</name>
    <dbReference type="NCBI Taxonomy" id="6523"/>
    <lineage>
        <taxon>Eukaryota</taxon>
        <taxon>Metazoa</taxon>
        <taxon>Spiralia</taxon>
        <taxon>Lophotrochozoa</taxon>
        <taxon>Mollusca</taxon>
        <taxon>Gastropoda</taxon>
        <taxon>Heterobranchia</taxon>
        <taxon>Euthyneura</taxon>
        <taxon>Panpulmonata</taxon>
        <taxon>Hygrophila</taxon>
        <taxon>Lymnaeoidea</taxon>
        <taxon>Lymnaeidae</taxon>
        <taxon>Lymnaea</taxon>
    </lineage>
</organism>
<dbReference type="InterPro" id="IPR052491">
    <property type="entry name" value="TNFRSF10"/>
</dbReference>
<comment type="caution">
    <text evidence="7">Lacks conserved residue(s) required for the propagation of feature annotation.</text>
</comment>
<dbReference type="SMART" id="SM01411">
    <property type="entry name" value="Ephrin_rec_like"/>
    <property type="match status" value="2"/>
</dbReference>
<comment type="caution">
    <text evidence="9">The sequence shown here is derived from an EMBL/GenBank/DDBJ whole genome shotgun (WGS) entry which is preliminary data.</text>
</comment>
<dbReference type="Proteomes" id="UP001497497">
    <property type="component" value="Unassembled WGS sequence"/>
</dbReference>
<accession>A0AAV2I4T8</accession>
<dbReference type="PANTHER" id="PTHR46330:SF6">
    <property type="entry name" value="HEMATOPOIETIC DEATH RECEPTOR-RELATED"/>
    <property type="match status" value="1"/>
</dbReference>
<feature type="non-terminal residue" evidence="9">
    <location>
        <position position="267"/>
    </location>
</feature>
<evidence type="ECO:0000313" key="9">
    <source>
        <dbReference type="EMBL" id="CAL1541735.1"/>
    </source>
</evidence>
<dbReference type="Gene3D" id="2.10.50.10">
    <property type="entry name" value="Tumor Necrosis Factor Receptor, subunit A, domain 2"/>
    <property type="match status" value="2"/>
</dbReference>
<evidence type="ECO:0000256" key="5">
    <source>
        <dbReference type="ARBA" id="ARBA00023170"/>
    </source>
</evidence>
<sequence length="267" mass="29762">MTCPKGHYLSDDGVNVPECLRCERGTYMPISRHSMVSCEPCTRASVYLNEVELAGCTSVKDTLIVCREGYFRSVSHAGDDEFDAKDSEDCNKCSRCQDDAKKPYEIAKCGLYSDTLCCEERDMEAFVNEFNISLCAAPTYSDSNPLRCRMGQYVKILDSGRRSCQPCPGQHFMSVGNHTNQACKPCTVADDFNEEIVAEPCNPISDTVIACTEGFYRKVPNNPDVDTGSCTPCRSCEFDHFNKFEGQKCGKFSDTVCCQWPNMVVTK</sequence>
<proteinExistence type="predicted"/>
<dbReference type="PROSITE" id="PS50050">
    <property type="entry name" value="TNFR_NGFR_2"/>
    <property type="match status" value="2"/>
</dbReference>
<keyword evidence="6" id="KW-0325">Glycoprotein</keyword>
<dbReference type="PANTHER" id="PTHR46330">
    <property type="entry name" value="TUMOR NECROSIS FACTOR RECEPTOR SUPERFAMILY MEMBER 10B"/>
    <property type="match status" value="1"/>
</dbReference>
<dbReference type="EMBL" id="CAXITT010000449">
    <property type="protein sequence ID" value="CAL1541735.1"/>
    <property type="molecule type" value="Genomic_DNA"/>
</dbReference>
<keyword evidence="3" id="KW-0472">Membrane</keyword>
<evidence type="ECO:0000256" key="7">
    <source>
        <dbReference type="PROSITE-ProRule" id="PRU00206"/>
    </source>
</evidence>
<keyword evidence="10" id="KW-1185">Reference proteome</keyword>
<feature type="domain" description="TNFR-Cys" evidence="8">
    <location>
        <begin position="210"/>
        <end position="257"/>
    </location>
</feature>
<evidence type="ECO:0000256" key="1">
    <source>
        <dbReference type="ARBA" id="ARBA00004370"/>
    </source>
</evidence>
<evidence type="ECO:0000256" key="3">
    <source>
        <dbReference type="ARBA" id="ARBA00023136"/>
    </source>
</evidence>
<reference evidence="9 10" key="1">
    <citation type="submission" date="2024-04" db="EMBL/GenBank/DDBJ databases">
        <authorList>
            <consortium name="Genoscope - CEA"/>
            <person name="William W."/>
        </authorList>
    </citation>
    <scope>NUCLEOTIDE SEQUENCE [LARGE SCALE GENOMIC DNA]</scope>
</reference>
<feature type="repeat" description="TNFR-Cys" evidence="7">
    <location>
        <begin position="210"/>
        <end position="257"/>
    </location>
</feature>
<keyword evidence="2" id="KW-0677">Repeat</keyword>
<dbReference type="GO" id="GO:0016020">
    <property type="term" value="C:membrane"/>
    <property type="evidence" value="ECO:0007669"/>
    <property type="project" value="UniProtKB-SubCell"/>
</dbReference>
<keyword evidence="5" id="KW-0675">Receptor</keyword>
<dbReference type="Pfam" id="PF00020">
    <property type="entry name" value="TNFR_c6"/>
    <property type="match status" value="1"/>
</dbReference>
<evidence type="ECO:0000259" key="8">
    <source>
        <dbReference type="PROSITE" id="PS50050"/>
    </source>
</evidence>
<dbReference type="AlphaFoldDB" id="A0AAV2I4T8"/>
<evidence type="ECO:0000256" key="2">
    <source>
        <dbReference type="ARBA" id="ARBA00022737"/>
    </source>
</evidence>
<feature type="domain" description="TNFR-Cys" evidence="8">
    <location>
        <begin position="65"/>
        <end position="117"/>
    </location>
</feature>
<gene>
    <name evidence="9" type="ORF">GSLYS_00015341001</name>
</gene>
<evidence type="ECO:0000313" key="10">
    <source>
        <dbReference type="Proteomes" id="UP001497497"/>
    </source>
</evidence>
<name>A0AAV2I4T8_LYMST</name>
<protein>
    <recommendedName>
        <fullName evidence="8">TNFR-Cys domain-containing protein</fullName>
    </recommendedName>
</protein>
<dbReference type="SMART" id="SM00208">
    <property type="entry name" value="TNFR"/>
    <property type="match status" value="3"/>
</dbReference>
<evidence type="ECO:0000256" key="6">
    <source>
        <dbReference type="ARBA" id="ARBA00023180"/>
    </source>
</evidence>
<comment type="subcellular location">
    <subcellularLocation>
        <location evidence="1">Membrane</location>
    </subcellularLocation>
</comment>
<evidence type="ECO:0000256" key="4">
    <source>
        <dbReference type="ARBA" id="ARBA00023157"/>
    </source>
</evidence>
<dbReference type="InterPro" id="IPR001368">
    <property type="entry name" value="TNFR/NGFR_Cys_rich_reg"/>
</dbReference>
<keyword evidence="4" id="KW-1015">Disulfide bond</keyword>
<feature type="repeat" description="TNFR-Cys" evidence="7">
    <location>
        <begin position="65"/>
        <end position="117"/>
    </location>
</feature>